<name>A0AAJ4VHY2_MAMSC</name>
<gene>
    <name evidence="1" type="ORF">CD117_07020</name>
</gene>
<sequence>MHIEEIIIKFNKMGYELIEFKPFQDDLINSGIQMWVKDSRVIFVKEYEAKSLFLDWYISEQPLIASIYNYLSVKYKNNVYFFMILNFDFNNDDDDLSLAINRIIKDEYVCKKYVFQTIDEITDVPFLSKQFIKMPQFDYDQEFKNEILNFSKINGIAGEEKENLNSFNSLANNLLDYYFTSYSFNEETSNLEKDIINIVFRSVDDED</sequence>
<dbReference type="InterPro" id="IPR046905">
    <property type="entry name" value="ABC-3C_MC1"/>
</dbReference>
<organism evidence="1 2">
    <name type="scientific">Mammaliicoccus sciuri</name>
    <name type="common">Staphylococcus sciuri</name>
    <dbReference type="NCBI Taxonomy" id="1296"/>
    <lineage>
        <taxon>Bacteria</taxon>
        <taxon>Bacillati</taxon>
        <taxon>Bacillota</taxon>
        <taxon>Bacilli</taxon>
        <taxon>Bacillales</taxon>
        <taxon>Staphylococcaceae</taxon>
        <taxon>Mammaliicoccus</taxon>
    </lineage>
</organism>
<accession>A0AAJ4VHY2</accession>
<evidence type="ECO:0000313" key="1">
    <source>
        <dbReference type="EMBL" id="RTX72867.1"/>
    </source>
</evidence>
<dbReference type="Pfam" id="PF20289">
    <property type="entry name" value="MComp1"/>
    <property type="match status" value="1"/>
</dbReference>
<evidence type="ECO:0000313" key="2">
    <source>
        <dbReference type="Proteomes" id="UP000274792"/>
    </source>
</evidence>
<dbReference type="RefSeq" id="WP_126477227.1">
    <property type="nucleotide sequence ID" value="NZ_RXWV01000036.1"/>
</dbReference>
<reference evidence="1 2" key="1">
    <citation type="submission" date="2018-10" db="EMBL/GenBank/DDBJ databases">
        <title>A collection Staphylococci species genome sequencing.</title>
        <authorList>
            <person name="Cole K."/>
        </authorList>
    </citation>
    <scope>NUCLEOTIDE SEQUENCE [LARGE SCALE GENOMIC DNA]</scope>
    <source>
        <strain evidence="2">NCTC 12218</strain>
    </source>
</reference>
<dbReference type="AlphaFoldDB" id="A0AAJ4VHY2"/>
<dbReference type="Proteomes" id="UP000274792">
    <property type="component" value="Unassembled WGS sequence"/>
</dbReference>
<comment type="caution">
    <text evidence="1">The sequence shown here is derived from an EMBL/GenBank/DDBJ whole genome shotgun (WGS) entry which is preliminary data.</text>
</comment>
<protein>
    <submittedName>
        <fullName evidence="1">Uncharacterized protein</fullName>
    </submittedName>
</protein>
<proteinExistence type="predicted"/>
<dbReference type="EMBL" id="RXWV01000036">
    <property type="protein sequence ID" value="RTX72867.1"/>
    <property type="molecule type" value="Genomic_DNA"/>
</dbReference>